<keyword evidence="1" id="KW-1133">Transmembrane helix</keyword>
<dbReference type="RefSeq" id="XP_013408184.1">
    <property type="nucleotide sequence ID" value="XM_013552730.1"/>
</dbReference>
<dbReference type="KEGG" id="lak:106172132"/>
<dbReference type="AlphaFoldDB" id="A0A1S3JE70"/>
<dbReference type="Proteomes" id="UP000085678">
    <property type="component" value="Unplaced"/>
</dbReference>
<keyword evidence="2" id="KW-1185">Reference proteome</keyword>
<dbReference type="InParanoid" id="A0A1S3JE70"/>
<evidence type="ECO:0000313" key="3">
    <source>
        <dbReference type="RefSeq" id="XP_013408184.1"/>
    </source>
</evidence>
<evidence type="ECO:0000256" key="1">
    <source>
        <dbReference type="SAM" id="Phobius"/>
    </source>
</evidence>
<evidence type="ECO:0000313" key="2">
    <source>
        <dbReference type="Proteomes" id="UP000085678"/>
    </source>
</evidence>
<accession>A0A1S3JE70</accession>
<gene>
    <name evidence="3" type="primary">LOC106172132</name>
</gene>
<feature type="transmembrane region" description="Helical" evidence="1">
    <location>
        <begin position="12"/>
        <end position="30"/>
    </location>
</feature>
<protein>
    <submittedName>
        <fullName evidence="3">Uncharacterized protein LOC106172132</fullName>
    </submittedName>
</protein>
<dbReference type="GeneID" id="106172132"/>
<organism evidence="2 3">
    <name type="scientific">Lingula anatina</name>
    <name type="common">Brachiopod</name>
    <name type="synonym">Lingula unguis</name>
    <dbReference type="NCBI Taxonomy" id="7574"/>
    <lineage>
        <taxon>Eukaryota</taxon>
        <taxon>Metazoa</taxon>
        <taxon>Spiralia</taxon>
        <taxon>Lophotrochozoa</taxon>
        <taxon>Brachiopoda</taxon>
        <taxon>Linguliformea</taxon>
        <taxon>Lingulata</taxon>
        <taxon>Lingulida</taxon>
        <taxon>Linguloidea</taxon>
        <taxon>Lingulidae</taxon>
        <taxon>Lingula</taxon>
    </lineage>
</organism>
<name>A0A1S3JE70_LINAN</name>
<keyword evidence="1" id="KW-0472">Membrane</keyword>
<proteinExistence type="predicted"/>
<keyword evidence="1" id="KW-0812">Transmembrane</keyword>
<sequence length="112" mass="12481">MRSINSRPVSLKSSLILTPPTYVLFLMLYVSCDLRDNGGTAAETPRRHSESSFRSDQYAHLIALACQGLCYECYMHGIYNLTHCTTTCKTWAGISFDGFDTFAVDVTKHCSA</sequence>
<reference evidence="3" key="1">
    <citation type="submission" date="2025-08" db="UniProtKB">
        <authorList>
            <consortium name="RefSeq"/>
        </authorList>
    </citation>
    <scope>IDENTIFICATION</scope>
    <source>
        <tissue evidence="3">Gonads</tissue>
    </source>
</reference>